<gene>
    <name evidence="1" type="ORF">HPB52_025710</name>
</gene>
<protein>
    <submittedName>
        <fullName evidence="1">Uncharacterized protein</fullName>
    </submittedName>
</protein>
<dbReference type="AlphaFoldDB" id="A0A9D4TCK9"/>
<dbReference type="Gene3D" id="1.20.1270.60">
    <property type="entry name" value="Arfaptin homology (AH) domain/BAR domain"/>
    <property type="match status" value="1"/>
</dbReference>
<evidence type="ECO:0000313" key="2">
    <source>
        <dbReference type="Proteomes" id="UP000821837"/>
    </source>
</evidence>
<dbReference type="InterPro" id="IPR027267">
    <property type="entry name" value="AH/BAR_dom_sf"/>
</dbReference>
<organism evidence="1 2">
    <name type="scientific">Rhipicephalus sanguineus</name>
    <name type="common">Brown dog tick</name>
    <name type="synonym">Ixodes sanguineus</name>
    <dbReference type="NCBI Taxonomy" id="34632"/>
    <lineage>
        <taxon>Eukaryota</taxon>
        <taxon>Metazoa</taxon>
        <taxon>Ecdysozoa</taxon>
        <taxon>Arthropoda</taxon>
        <taxon>Chelicerata</taxon>
        <taxon>Arachnida</taxon>
        <taxon>Acari</taxon>
        <taxon>Parasitiformes</taxon>
        <taxon>Ixodida</taxon>
        <taxon>Ixodoidea</taxon>
        <taxon>Ixodidae</taxon>
        <taxon>Rhipicephalinae</taxon>
        <taxon>Rhipicephalus</taxon>
        <taxon>Rhipicephalus</taxon>
    </lineage>
</organism>
<reference evidence="1" key="2">
    <citation type="submission" date="2021-09" db="EMBL/GenBank/DDBJ databases">
        <authorList>
            <person name="Jia N."/>
            <person name="Wang J."/>
            <person name="Shi W."/>
            <person name="Du L."/>
            <person name="Sun Y."/>
            <person name="Zhan W."/>
            <person name="Jiang J."/>
            <person name="Wang Q."/>
            <person name="Zhang B."/>
            <person name="Ji P."/>
            <person name="Sakyi L.B."/>
            <person name="Cui X."/>
            <person name="Yuan T."/>
            <person name="Jiang B."/>
            <person name="Yang W."/>
            <person name="Lam T.T.-Y."/>
            <person name="Chang Q."/>
            <person name="Ding S."/>
            <person name="Wang X."/>
            <person name="Zhu J."/>
            <person name="Ruan X."/>
            <person name="Zhao L."/>
            <person name="Wei J."/>
            <person name="Que T."/>
            <person name="Du C."/>
            <person name="Cheng J."/>
            <person name="Dai P."/>
            <person name="Han X."/>
            <person name="Huang E."/>
            <person name="Gao Y."/>
            <person name="Liu J."/>
            <person name="Shao H."/>
            <person name="Ye R."/>
            <person name="Li L."/>
            <person name="Wei W."/>
            <person name="Wang X."/>
            <person name="Wang C."/>
            <person name="Huo Q."/>
            <person name="Li W."/>
            <person name="Guo W."/>
            <person name="Chen H."/>
            <person name="Chen S."/>
            <person name="Zhou L."/>
            <person name="Zhou L."/>
            <person name="Ni X."/>
            <person name="Tian J."/>
            <person name="Zhou Y."/>
            <person name="Sheng Y."/>
            <person name="Liu T."/>
            <person name="Pan Y."/>
            <person name="Xia L."/>
            <person name="Li J."/>
            <person name="Zhao F."/>
            <person name="Cao W."/>
        </authorList>
    </citation>
    <scope>NUCLEOTIDE SEQUENCE</scope>
    <source>
        <strain evidence="1">Rsan-2018</strain>
        <tissue evidence="1">Larvae</tissue>
    </source>
</reference>
<dbReference type="EMBL" id="JABSTV010000989">
    <property type="protein sequence ID" value="KAH7985328.1"/>
    <property type="molecule type" value="Genomic_DNA"/>
</dbReference>
<evidence type="ECO:0000313" key="1">
    <source>
        <dbReference type="EMBL" id="KAH7985328.1"/>
    </source>
</evidence>
<accession>A0A9D4TCK9</accession>
<keyword evidence="2" id="KW-1185">Reference proteome</keyword>
<reference evidence="1" key="1">
    <citation type="journal article" date="2020" name="Cell">
        <title>Large-Scale Comparative Analyses of Tick Genomes Elucidate Their Genetic Diversity and Vector Capacities.</title>
        <authorList>
            <consortium name="Tick Genome and Microbiome Consortium (TIGMIC)"/>
            <person name="Jia N."/>
            <person name="Wang J."/>
            <person name="Shi W."/>
            <person name="Du L."/>
            <person name="Sun Y."/>
            <person name="Zhan W."/>
            <person name="Jiang J.F."/>
            <person name="Wang Q."/>
            <person name="Zhang B."/>
            <person name="Ji P."/>
            <person name="Bell-Sakyi L."/>
            <person name="Cui X.M."/>
            <person name="Yuan T.T."/>
            <person name="Jiang B.G."/>
            <person name="Yang W.F."/>
            <person name="Lam T.T."/>
            <person name="Chang Q.C."/>
            <person name="Ding S.J."/>
            <person name="Wang X.J."/>
            <person name="Zhu J.G."/>
            <person name="Ruan X.D."/>
            <person name="Zhao L."/>
            <person name="Wei J.T."/>
            <person name="Ye R.Z."/>
            <person name="Que T.C."/>
            <person name="Du C.H."/>
            <person name="Zhou Y.H."/>
            <person name="Cheng J.X."/>
            <person name="Dai P.F."/>
            <person name="Guo W.B."/>
            <person name="Han X.H."/>
            <person name="Huang E.J."/>
            <person name="Li L.F."/>
            <person name="Wei W."/>
            <person name="Gao Y.C."/>
            <person name="Liu J.Z."/>
            <person name="Shao H.Z."/>
            <person name="Wang X."/>
            <person name="Wang C.C."/>
            <person name="Yang T.C."/>
            <person name="Huo Q.B."/>
            <person name="Li W."/>
            <person name="Chen H.Y."/>
            <person name="Chen S.E."/>
            <person name="Zhou L.G."/>
            <person name="Ni X.B."/>
            <person name="Tian J.H."/>
            <person name="Sheng Y."/>
            <person name="Liu T."/>
            <person name="Pan Y.S."/>
            <person name="Xia L.Y."/>
            <person name="Li J."/>
            <person name="Zhao F."/>
            <person name="Cao W.C."/>
        </authorList>
    </citation>
    <scope>NUCLEOTIDE SEQUENCE</scope>
    <source>
        <strain evidence="1">Rsan-2018</strain>
    </source>
</reference>
<sequence length="149" mass="16644">MEQLVIPLQDKLEDWKKSTLQLDKDHSKAATCRRTTTAVKCVVTRFWLHFTGYPVFEASIARGTGIAAQDHIEHQYCTFFAREASCVETCSLSCGYSIRYNYQVKPIYANADDLALPSSTLSGTESPPLPPPPVQESLQAIAAWVRYAN</sequence>
<proteinExistence type="predicted"/>
<name>A0A9D4TCK9_RHISA</name>
<comment type="caution">
    <text evidence="1">The sequence shown here is derived from an EMBL/GenBank/DDBJ whole genome shotgun (WGS) entry which is preliminary data.</text>
</comment>
<dbReference type="Proteomes" id="UP000821837">
    <property type="component" value="Unassembled WGS sequence"/>
</dbReference>